<dbReference type="Proteomes" id="UP000035036">
    <property type="component" value="Chromosome"/>
</dbReference>
<dbReference type="OrthoDB" id="5402453at2"/>
<protein>
    <recommendedName>
        <fullName evidence="3">CooT family nickel-binding protein</fullName>
    </recommendedName>
</protein>
<accession>A0A0B5FRQ6</accession>
<dbReference type="AlphaFoldDB" id="A0A0B5FRQ6"/>
<organism evidence="1 2">
    <name type="scientific">Geoalkalibacter subterraneus</name>
    <dbReference type="NCBI Taxonomy" id="483547"/>
    <lineage>
        <taxon>Bacteria</taxon>
        <taxon>Pseudomonadati</taxon>
        <taxon>Thermodesulfobacteriota</taxon>
        <taxon>Desulfuromonadia</taxon>
        <taxon>Desulfuromonadales</taxon>
        <taxon>Geoalkalibacteraceae</taxon>
        <taxon>Geoalkalibacter</taxon>
    </lineage>
</organism>
<dbReference type="InterPro" id="IPR019300">
    <property type="entry name" value="CooT"/>
</dbReference>
<proteinExistence type="predicted"/>
<dbReference type="Pfam" id="PF10133">
    <property type="entry name" value="CooT"/>
    <property type="match status" value="1"/>
</dbReference>
<dbReference type="STRING" id="483547.GSUB_13235"/>
<gene>
    <name evidence="1" type="ORF">GSUB_13235</name>
</gene>
<evidence type="ECO:0000313" key="1">
    <source>
        <dbReference type="EMBL" id="AJF07329.1"/>
    </source>
</evidence>
<dbReference type="RefSeq" id="WP_040201207.1">
    <property type="nucleotide sequence ID" value="NZ_CP010311.1"/>
</dbReference>
<evidence type="ECO:0000313" key="2">
    <source>
        <dbReference type="Proteomes" id="UP000035036"/>
    </source>
</evidence>
<dbReference type="HOGENOM" id="CLU_2897803_0_0_7"/>
<sequence length="62" mass="6748">MCLDSGAFFLVQGEEQRTLEHVASILPGHQGLKLIDASGNIENVTGLIEEIDLLNRRIVMAA</sequence>
<keyword evidence="2" id="KW-1185">Reference proteome</keyword>
<dbReference type="EMBL" id="CP010311">
    <property type="protein sequence ID" value="AJF07329.1"/>
    <property type="molecule type" value="Genomic_DNA"/>
</dbReference>
<evidence type="ECO:0008006" key="3">
    <source>
        <dbReference type="Google" id="ProtNLM"/>
    </source>
</evidence>
<dbReference type="KEGG" id="gsb:GSUB_13235"/>
<reference evidence="1 2" key="1">
    <citation type="journal article" date="2015" name="Genome Announc.">
        <title>Genomes of Geoalkalibacter ferrihydriticus Z-0531T and Geoalkalibacter subterraneus Red1T, Two Haloalkaliphilic Metal-Reducing Deltaproteobacteria.</title>
        <authorList>
            <person name="Badalamenti J.P."/>
            <person name="Krajmalnik-Brown R."/>
            <person name="Torres C.I."/>
            <person name="Bond D.R."/>
        </authorList>
    </citation>
    <scope>NUCLEOTIDE SEQUENCE [LARGE SCALE GENOMIC DNA]</scope>
    <source>
        <strain evidence="1 2">Red1</strain>
    </source>
</reference>
<name>A0A0B5FRQ6_9BACT</name>